<reference evidence="3" key="1">
    <citation type="submission" date="2022-10" db="EMBL/GenBank/DDBJ databases">
        <authorList>
            <person name="Chen Y."/>
            <person name="Dougan E. K."/>
            <person name="Chan C."/>
            <person name="Rhodes N."/>
            <person name="Thang M."/>
        </authorList>
    </citation>
    <scope>NUCLEOTIDE SEQUENCE</scope>
</reference>
<dbReference type="EMBL" id="CAMXCT020003363">
    <property type="protein sequence ID" value="CAL1157463.1"/>
    <property type="molecule type" value="Genomic_DNA"/>
</dbReference>
<dbReference type="EMBL" id="CAMXCT010003363">
    <property type="protein sequence ID" value="CAI4004088.1"/>
    <property type="molecule type" value="Genomic_DNA"/>
</dbReference>
<accession>A0A9P1G8I4</accession>
<evidence type="ECO:0000256" key="1">
    <source>
        <dbReference type="SAM" id="Coils"/>
    </source>
</evidence>
<feature type="region of interest" description="Disordered" evidence="2">
    <location>
        <begin position="105"/>
        <end position="133"/>
    </location>
</feature>
<name>A0A9P1G8I4_9DINO</name>
<keyword evidence="1" id="KW-0175">Coiled coil</keyword>
<organism evidence="3">
    <name type="scientific">Cladocopium goreaui</name>
    <dbReference type="NCBI Taxonomy" id="2562237"/>
    <lineage>
        <taxon>Eukaryota</taxon>
        <taxon>Sar</taxon>
        <taxon>Alveolata</taxon>
        <taxon>Dinophyceae</taxon>
        <taxon>Suessiales</taxon>
        <taxon>Symbiodiniaceae</taxon>
        <taxon>Cladocopium</taxon>
    </lineage>
</organism>
<evidence type="ECO:0000313" key="4">
    <source>
        <dbReference type="EMBL" id="CAL4791400.1"/>
    </source>
</evidence>
<reference evidence="4 5" key="2">
    <citation type="submission" date="2024-05" db="EMBL/GenBank/DDBJ databases">
        <authorList>
            <person name="Chen Y."/>
            <person name="Shah S."/>
            <person name="Dougan E. K."/>
            <person name="Thang M."/>
            <person name="Chan C."/>
        </authorList>
    </citation>
    <scope>NUCLEOTIDE SEQUENCE [LARGE SCALE GENOMIC DNA]</scope>
</reference>
<feature type="region of interest" description="Disordered" evidence="2">
    <location>
        <begin position="353"/>
        <end position="525"/>
    </location>
</feature>
<feature type="compositionally biased region" description="Basic and acidic residues" evidence="2">
    <location>
        <begin position="453"/>
        <end position="463"/>
    </location>
</feature>
<dbReference type="Proteomes" id="UP001152797">
    <property type="component" value="Unassembled WGS sequence"/>
</dbReference>
<sequence>MQRSQRVLPRVYLYNVRYDASKNEIRRLVLEYTGVNRALKDIQVVRMDDGPSTPLHCSCFLKIDNAEDVDWVIQKLDRQYDRYMCTGRDKPLRAEYEDFFRRSRWEEPPNPAHLQQPVTPDRMPGRPPAAAPDVSAVPPTWFPQPQAQVWQSAGQPFNQWCQQGAVLNQMEQSNGYAQATVMHGWQPPQWSQASGMQQAGIPTLNQRMACSVEPMLVRASTVGTVPQADYATNQWQQSTMQTTERTIAEDDVALNQRLDALTPEESGPHEFLEAKQEQGTDDIWEYDLPDDTPADAQIIEEGSTEEDMMSPADSLDINDDDLATDLYQNFTDGDPYAVNFTAETADEATDVAAKNLSDSSSDGEEAETVHSSQPDETPQKGPDKTSTQGSPRTSPRLSTPMKRPSSRAIPKTPTKPKAASKSKASVAAAKAKSKGKGVTKQNMKRPASSLKSKGVECGKDGKETSSGSKMKRPAAAESTSWKSGIVRAKEDTGSEDEEPEEEGETFSPDPEVEVQDGGEARDRSKMQKFQGMLATNSLPAFLAAEWERTLTLKVGKRERQSALVNALFDRNAAGKLIMNTQKPIFQSLHEEYQDTKTKKAFKTLPKVLFCGKFNLSPEALEQGLREGQFVEVEGPSGAEYGWRTSTHADIKGSKSATGYKQSEEGTADMMQKYHEMSKAWKSGISRPAVSAGSSQRQPLAICDENSLTSEEWEVASKQLQQALAAMEQQEKNALKYMSQLEDGEEDPLYDVVRLDIRSICFFHFLLTTIVEQHLHIEVNIVSSLDFSSYGGNLPFARSVS</sequence>
<comment type="caution">
    <text evidence="3">The sequence shown here is derived from an EMBL/GenBank/DDBJ whole genome shotgun (WGS) entry which is preliminary data.</text>
</comment>
<evidence type="ECO:0000256" key="2">
    <source>
        <dbReference type="SAM" id="MobiDB-lite"/>
    </source>
</evidence>
<evidence type="ECO:0000313" key="3">
    <source>
        <dbReference type="EMBL" id="CAI4004088.1"/>
    </source>
</evidence>
<proteinExistence type="predicted"/>
<protein>
    <submittedName>
        <fullName evidence="3">Uncharacterized protein</fullName>
    </submittedName>
</protein>
<feature type="coiled-coil region" evidence="1">
    <location>
        <begin position="709"/>
        <end position="746"/>
    </location>
</feature>
<feature type="compositionally biased region" description="Low complexity" evidence="2">
    <location>
        <begin position="410"/>
        <end position="430"/>
    </location>
</feature>
<evidence type="ECO:0000313" key="5">
    <source>
        <dbReference type="Proteomes" id="UP001152797"/>
    </source>
</evidence>
<feature type="compositionally biased region" description="Polar residues" evidence="2">
    <location>
        <begin position="384"/>
        <end position="397"/>
    </location>
</feature>
<dbReference type="EMBL" id="CAMXCT030003363">
    <property type="protein sequence ID" value="CAL4791400.1"/>
    <property type="molecule type" value="Genomic_DNA"/>
</dbReference>
<feature type="compositionally biased region" description="Acidic residues" evidence="2">
    <location>
        <begin position="493"/>
        <end position="516"/>
    </location>
</feature>
<gene>
    <name evidence="3" type="ORF">C1SCF055_LOCUS29905</name>
</gene>
<dbReference type="AlphaFoldDB" id="A0A9P1G8I4"/>
<keyword evidence="5" id="KW-1185">Reference proteome</keyword>